<evidence type="ECO:0000313" key="4">
    <source>
        <dbReference type="EMBL" id="MEC4722883.1"/>
    </source>
</evidence>
<sequence length="210" mass="23291">MRITSLVTIAVTALAFSGPVASQQKDTQHSGMHGGQGSGAQMGHAGMQSSPGAEKAPFDLQFLDTMSAHHQMAIEMAQLAEKQASHDKLKQMAKKTIDDQQKEISQMQEWKKQWYADKGDALNMKMPGMAESMKSMSMDKLQAARGDAFDALFIDSMSRHHQQAIKMAQHAAGKAQHKEVKDLAKKIIDEQKKEIAQLSKWKKEWKLAGK</sequence>
<dbReference type="Gene3D" id="1.20.1260.10">
    <property type="match status" value="1"/>
</dbReference>
<feature type="region of interest" description="Disordered" evidence="1">
    <location>
        <begin position="19"/>
        <end position="55"/>
    </location>
</feature>
<keyword evidence="2" id="KW-0732">Signal</keyword>
<accession>A0ABU6JHH6</accession>
<reference evidence="4 5" key="1">
    <citation type="submission" date="2023-10" db="EMBL/GenBank/DDBJ databases">
        <title>Noviherbaspirillum sp. CPCC 100848 genome assembly.</title>
        <authorList>
            <person name="Li X.Y."/>
            <person name="Fang X.M."/>
        </authorList>
    </citation>
    <scope>NUCLEOTIDE SEQUENCE [LARGE SCALE GENOMIC DNA]</scope>
    <source>
        <strain evidence="4 5">CPCC 100848</strain>
    </source>
</reference>
<organism evidence="4 5">
    <name type="scientific">Noviherbaspirillum album</name>
    <dbReference type="NCBI Taxonomy" id="3080276"/>
    <lineage>
        <taxon>Bacteria</taxon>
        <taxon>Pseudomonadati</taxon>
        <taxon>Pseudomonadota</taxon>
        <taxon>Betaproteobacteria</taxon>
        <taxon>Burkholderiales</taxon>
        <taxon>Oxalobacteraceae</taxon>
        <taxon>Noviherbaspirillum</taxon>
    </lineage>
</organism>
<evidence type="ECO:0000256" key="1">
    <source>
        <dbReference type="SAM" id="MobiDB-lite"/>
    </source>
</evidence>
<evidence type="ECO:0000313" key="5">
    <source>
        <dbReference type="Proteomes" id="UP001352263"/>
    </source>
</evidence>
<proteinExistence type="predicted"/>
<dbReference type="InterPro" id="IPR005183">
    <property type="entry name" value="DUF305_CopM-like"/>
</dbReference>
<name>A0ABU6JHH6_9BURK</name>
<dbReference type="Pfam" id="PF03713">
    <property type="entry name" value="DUF305"/>
    <property type="match status" value="1"/>
</dbReference>
<comment type="caution">
    <text evidence="4">The sequence shown here is derived from an EMBL/GenBank/DDBJ whole genome shotgun (WGS) entry which is preliminary data.</text>
</comment>
<protein>
    <submittedName>
        <fullName evidence="4">DUF305 domain-containing protein</fullName>
    </submittedName>
</protein>
<dbReference type="Proteomes" id="UP001352263">
    <property type="component" value="Unassembled WGS sequence"/>
</dbReference>
<dbReference type="PANTHER" id="PTHR36933">
    <property type="entry name" value="SLL0788 PROTEIN"/>
    <property type="match status" value="1"/>
</dbReference>
<dbReference type="InterPro" id="IPR012347">
    <property type="entry name" value="Ferritin-like"/>
</dbReference>
<feature type="chain" id="PRO_5047180856" evidence="2">
    <location>
        <begin position="23"/>
        <end position="210"/>
    </location>
</feature>
<keyword evidence="5" id="KW-1185">Reference proteome</keyword>
<evidence type="ECO:0000259" key="3">
    <source>
        <dbReference type="Pfam" id="PF03713"/>
    </source>
</evidence>
<feature type="signal peptide" evidence="2">
    <location>
        <begin position="1"/>
        <end position="22"/>
    </location>
</feature>
<dbReference type="EMBL" id="JAWIIV010000038">
    <property type="protein sequence ID" value="MEC4722883.1"/>
    <property type="molecule type" value="Genomic_DNA"/>
</dbReference>
<feature type="domain" description="DUF305" evidence="3">
    <location>
        <begin position="59"/>
        <end position="201"/>
    </location>
</feature>
<dbReference type="RefSeq" id="WP_326509520.1">
    <property type="nucleotide sequence ID" value="NZ_JAWIIV010000038.1"/>
</dbReference>
<dbReference type="PANTHER" id="PTHR36933:SF1">
    <property type="entry name" value="SLL0788 PROTEIN"/>
    <property type="match status" value="1"/>
</dbReference>
<evidence type="ECO:0000256" key="2">
    <source>
        <dbReference type="SAM" id="SignalP"/>
    </source>
</evidence>
<gene>
    <name evidence="4" type="ORF">RY831_27360</name>
</gene>